<dbReference type="Proteomes" id="UP000185557">
    <property type="component" value="Unassembled WGS sequence"/>
</dbReference>
<feature type="transmembrane region" description="Helical" evidence="1">
    <location>
        <begin position="112"/>
        <end position="144"/>
    </location>
</feature>
<gene>
    <name evidence="2" type="ORF">NIES30_13895</name>
</gene>
<dbReference type="EMBL" id="MRCG01000010">
    <property type="protein sequence ID" value="OKH47083.1"/>
    <property type="molecule type" value="Genomic_DNA"/>
</dbReference>
<evidence type="ECO:0000313" key="2">
    <source>
        <dbReference type="EMBL" id="OKH47083.1"/>
    </source>
</evidence>
<name>A0A1U7J3U5_9CYAN</name>
<feature type="transmembrane region" description="Helical" evidence="1">
    <location>
        <begin position="165"/>
        <end position="183"/>
    </location>
</feature>
<organism evidence="2 3">
    <name type="scientific">Phormidium tenue NIES-30</name>
    <dbReference type="NCBI Taxonomy" id="549789"/>
    <lineage>
        <taxon>Bacteria</taxon>
        <taxon>Bacillati</taxon>
        <taxon>Cyanobacteriota</taxon>
        <taxon>Cyanophyceae</taxon>
        <taxon>Oscillatoriophycideae</taxon>
        <taxon>Oscillatoriales</taxon>
        <taxon>Oscillatoriaceae</taxon>
        <taxon>Phormidium</taxon>
    </lineage>
</organism>
<dbReference type="InterPro" id="IPR010380">
    <property type="entry name" value="DUF975"/>
</dbReference>
<dbReference type="RefSeq" id="WP_073609031.1">
    <property type="nucleotide sequence ID" value="NZ_MRCG01000010.1"/>
</dbReference>
<protein>
    <recommendedName>
        <fullName evidence="4">Glycerophosphoryl diester phosphodiesterase membrane domain-containing protein</fullName>
    </recommendedName>
</protein>
<proteinExistence type="predicted"/>
<keyword evidence="1" id="KW-0472">Membrane</keyword>
<reference evidence="2 3" key="1">
    <citation type="submission" date="2016-11" db="EMBL/GenBank/DDBJ databases">
        <title>Draft Genome Sequences of Nine Cyanobacterial Strains from Diverse Habitats.</title>
        <authorList>
            <person name="Zhu T."/>
            <person name="Hou S."/>
            <person name="Lu X."/>
            <person name="Hess W.R."/>
        </authorList>
    </citation>
    <scope>NUCLEOTIDE SEQUENCE [LARGE SCALE GENOMIC DNA]</scope>
    <source>
        <strain evidence="2 3">NIES-30</strain>
    </source>
</reference>
<evidence type="ECO:0008006" key="4">
    <source>
        <dbReference type="Google" id="ProtNLM"/>
    </source>
</evidence>
<evidence type="ECO:0000313" key="3">
    <source>
        <dbReference type="Proteomes" id="UP000185557"/>
    </source>
</evidence>
<keyword evidence="3" id="KW-1185">Reference proteome</keyword>
<comment type="caution">
    <text evidence="2">The sequence shown here is derived from an EMBL/GenBank/DDBJ whole genome shotgun (WGS) entry which is preliminary data.</text>
</comment>
<feature type="transmembrane region" description="Helical" evidence="1">
    <location>
        <begin position="68"/>
        <end position="92"/>
    </location>
</feature>
<dbReference type="STRING" id="549789.NIES30_13895"/>
<keyword evidence="1" id="KW-1133">Transmembrane helix</keyword>
<dbReference type="OrthoDB" id="5516623at2"/>
<feature type="transmembrane region" description="Helical" evidence="1">
    <location>
        <begin position="34"/>
        <end position="56"/>
    </location>
</feature>
<dbReference type="PANTHER" id="PTHR40076:SF1">
    <property type="entry name" value="MEMBRANE PROTEIN"/>
    <property type="match status" value="1"/>
</dbReference>
<keyword evidence="1" id="KW-0812">Transmembrane</keyword>
<dbReference type="PANTHER" id="PTHR40076">
    <property type="entry name" value="MEMBRANE PROTEIN-RELATED"/>
    <property type="match status" value="1"/>
</dbReference>
<sequence length="224" mass="24317">MSSFSSDLIGRDYEVKIGDYFSRGWEIFKAKAPLFVAFTLLLVLIQIVISILPAPIGTRGSDGASGGILSLAFNIVAPALTAGYYFVAFQIARNRDAVFNDFFQGFNKFLPIFLVSLVSTILTAIGFVLLLLPGIYLAVAYLFAQPLVIDKGAEFWQAMETSRKLITKKWFSFFGLLLLIFLLNVVGAILLGVGLLVTIPLSVCIIAAAYEDIVGLNSVSDVAV</sequence>
<dbReference type="AlphaFoldDB" id="A0A1U7J3U5"/>
<evidence type="ECO:0000256" key="1">
    <source>
        <dbReference type="SAM" id="Phobius"/>
    </source>
</evidence>
<accession>A0A1U7J3U5</accession>